<sequence length="138" mass="15109">MDESPGIDPECLARLGEGLSFHERPVGLPAQNPGIPDQMNLTLSIARQNQIGSPSVKHKIAGPALISRDYWDTTGHGLEDHQSKIFCDRAMKKQIRRWIRTGQCGPGANSSEDNVVSDSVKQTLDFIFIGQIVISANN</sequence>
<organism evidence="1 2">
    <name type="scientific">Penicillium digitatum</name>
    <name type="common">Green mold</name>
    <dbReference type="NCBI Taxonomy" id="36651"/>
    <lineage>
        <taxon>Eukaryota</taxon>
        <taxon>Fungi</taxon>
        <taxon>Dikarya</taxon>
        <taxon>Ascomycota</taxon>
        <taxon>Pezizomycotina</taxon>
        <taxon>Eurotiomycetes</taxon>
        <taxon>Eurotiomycetidae</taxon>
        <taxon>Eurotiales</taxon>
        <taxon>Aspergillaceae</taxon>
        <taxon>Penicillium</taxon>
    </lineage>
</organism>
<proteinExistence type="predicted"/>
<dbReference type="AlphaFoldDB" id="A0A7T6XW73"/>
<dbReference type="Proteomes" id="UP000595662">
    <property type="component" value="Chromosome 6"/>
</dbReference>
<reference evidence="1 2" key="1">
    <citation type="submission" date="2020-08" db="EMBL/GenBank/DDBJ databases">
        <title>The completed genome sequence of the pathogenic ascomycete fungus Penicillium digitatum.</title>
        <authorList>
            <person name="Wang M."/>
        </authorList>
    </citation>
    <scope>NUCLEOTIDE SEQUENCE [LARGE SCALE GENOMIC DNA]</scope>
    <source>
        <strain evidence="1 2">PdW03</strain>
    </source>
</reference>
<name>A0A7T6XW73_PENDI</name>
<dbReference type="EMBL" id="CP060779">
    <property type="protein sequence ID" value="QQK48447.1"/>
    <property type="molecule type" value="Genomic_DNA"/>
</dbReference>
<accession>A0A7T6XW73</accession>
<dbReference type="RefSeq" id="XP_065958183.1">
    <property type="nucleotide sequence ID" value="XM_066101243.1"/>
</dbReference>
<dbReference type="GeneID" id="90952807"/>
<gene>
    <name evidence="1" type="ORF">Pdw03_6082</name>
</gene>
<evidence type="ECO:0000313" key="1">
    <source>
        <dbReference type="EMBL" id="QQK48447.1"/>
    </source>
</evidence>
<evidence type="ECO:0000313" key="2">
    <source>
        <dbReference type="Proteomes" id="UP000595662"/>
    </source>
</evidence>
<protein>
    <submittedName>
        <fullName evidence="1">Uncharacterized protein</fullName>
    </submittedName>
</protein>